<dbReference type="AlphaFoldDB" id="A0A975PNA0"/>
<dbReference type="PRINTS" id="PR00038">
    <property type="entry name" value="HTHLUXR"/>
</dbReference>
<dbReference type="InterPro" id="IPR036388">
    <property type="entry name" value="WH-like_DNA-bd_sf"/>
</dbReference>
<dbReference type="PANTHER" id="PTHR44688">
    <property type="entry name" value="DNA-BINDING TRANSCRIPTIONAL ACTIVATOR DEVR_DOSR"/>
    <property type="match status" value="1"/>
</dbReference>
<evidence type="ECO:0000259" key="4">
    <source>
        <dbReference type="PROSITE" id="PS50043"/>
    </source>
</evidence>
<protein>
    <submittedName>
        <fullName evidence="5">Autoinducer binding domain-containing protein</fullName>
    </submittedName>
</protein>
<gene>
    <name evidence="5" type="ORF">KDD17_03320</name>
</gene>
<keyword evidence="2" id="KW-0238">DNA-binding</keyword>
<organism evidence="5 6">
    <name type="scientific">Sulfitobacter albidus</name>
    <dbReference type="NCBI Taxonomy" id="2829501"/>
    <lineage>
        <taxon>Bacteria</taxon>
        <taxon>Pseudomonadati</taxon>
        <taxon>Pseudomonadota</taxon>
        <taxon>Alphaproteobacteria</taxon>
        <taxon>Rhodobacterales</taxon>
        <taxon>Roseobacteraceae</taxon>
        <taxon>Sulfitobacter</taxon>
    </lineage>
</organism>
<keyword evidence="6" id="KW-1185">Reference proteome</keyword>
<dbReference type="InterPro" id="IPR000792">
    <property type="entry name" value="Tscrpt_reg_LuxR_C"/>
</dbReference>
<feature type="domain" description="HTH luxR-type" evidence="4">
    <location>
        <begin position="188"/>
        <end position="253"/>
    </location>
</feature>
<keyword evidence="3" id="KW-0804">Transcription</keyword>
<dbReference type="CDD" id="cd06170">
    <property type="entry name" value="LuxR_C_like"/>
    <property type="match status" value="1"/>
</dbReference>
<evidence type="ECO:0000256" key="2">
    <source>
        <dbReference type="ARBA" id="ARBA00023125"/>
    </source>
</evidence>
<dbReference type="InterPro" id="IPR016032">
    <property type="entry name" value="Sig_transdc_resp-reg_C-effctor"/>
</dbReference>
<dbReference type="InterPro" id="IPR005143">
    <property type="entry name" value="TF_LuxR_autoind-bd_dom"/>
</dbReference>
<dbReference type="GO" id="GO:0003677">
    <property type="term" value="F:DNA binding"/>
    <property type="evidence" value="ECO:0007669"/>
    <property type="project" value="UniProtKB-KW"/>
</dbReference>
<accession>A0A975PNA0</accession>
<dbReference type="InterPro" id="IPR036693">
    <property type="entry name" value="TF_LuxR_autoind-bd_dom_sf"/>
</dbReference>
<dbReference type="GO" id="GO:0006355">
    <property type="term" value="P:regulation of DNA-templated transcription"/>
    <property type="evidence" value="ECO:0007669"/>
    <property type="project" value="InterPro"/>
</dbReference>
<dbReference type="Proteomes" id="UP000683291">
    <property type="component" value="Chromosome 1"/>
</dbReference>
<dbReference type="Pfam" id="PF03472">
    <property type="entry name" value="Autoind_bind"/>
    <property type="match status" value="1"/>
</dbReference>
<dbReference type="Pfam" id="PF00196">
    <property type="entry name" value="GerE"/>
    <property type="match status" value="1"/>
</dbReference>
<dbReference type="SMART" id="SM00421">
    <property type="entry name" value="HTH_LUXR"/>
    <property type="match status" value="1"/>
</dbReference>
<name>A0A975PNA0_9RHOB</name>
<evidence type="ECO:0000313" key="6">
    <source>
        <dbReference type="Proteomes" id="UP000683291"/>
    </source>
</evidence>
<dbReference type="PROSITE" id="PS50043">
    <property type="entry name" value="HTH_LUXR_2"/>
    <property type="match status" value="1"/>
</dbReference>
<reference evidence="5" key="1">
    <citation type="submission" date="2021-04" db="EMBL/GenBank/DDBJ databases">
        <title>Complete genome sequence for Sulfitobacter sp. strain JK7-1.</title>
        <authorList>
            <person name="Park S.-J."/>
        </authorList>
    </citation>
    <scope>NUCLEOTIDE SEQUENCE</scope>
    <source>
        <strain evidence="5">JK7-1</strain>
    </source>
</reference>
<evidence type="ECO:0000256" key="3">
    <source>
        <dbReference type="ARBA" id="ARBA00023163"/>
    </source>
</evidence>
<dbReference type="KEGG" id="sual:KDD17_03320"/>
<dbReference type="EMBL" id="CP073581">
    <property type="protein sequence ID" value="QUJ77075.1"/>
    <property type="molecule type" value="Genomic_DNA"/>
</dbReference>
<dbReference type="PANTHER" id="PTHR44688:SF16">
    <property type="entry name" value="DNA-BINDING TRANSCRIPTIONAL ACTIVATOR DEVR_DOSR"/>
    <property type="match status" value="1"/>
</dbReference>
<dbReference type="Gene3D" id="3.30.450.80">
    <property type="entry name" value="Transcription factor LuxR-like, autoinducer-binding domain"/>
    <property type="match status" value="1"/>
</dbReference>
<dbReference type="Gene3D" id="1.10.10.10">
    <property type="entry name" value="Winged helix-like DNA-binding domain superfamily/Winged helix DNA-binding domain"/>
    <property type="match status" value="1"/>
</dbReference>
<dbReference type="RefSeq" id="WP_212705270.1">
    <property type="nucleotide sequence ID" value="NZ_CP073581.1"/>
</dbReference>
<sequence>MPVNAAPTAETLMAEMAEILHARSYDEVWTRLLSTLKLFDITAVRYGLTRSRYGYSLGDLQDILYLSSMGDSDFSNYIETGAYRRSPHFRWMAENDGAVSWGHFVTEWRAGRLEPQELEYMEILEKAGQPAGYLLSFRSDTTRLKGGLGIMGPRGWDQARLDAMWDKHGRCIEALCTAAHLNITRMPLPGKEDLLRPRQREMLEWIADGKSMQDVAVLTGLSVATVEKHLRGARDRLGVETTAQAVSKAALLGHLFLAEPTGS</sequence>
<keyword evidence="1" id="KW-0805">Transcription regulation</keyword>
<evidence type="ECO:0000256" key="1">
    <source>
        <dbReference type="ARBA" id="ARBA00023015"/>
    </source>
</evidence>
<dbReference type="SUPFAM" id="SSF46894">
    <property type="entry name" value="C-terminal effector domain of the bipartite response regulators"/>
    <property type="match status" value="1"/>
</dbReference>
<evidence type="ECO:0000313" key="5">
    <source>
        <dbReference type="EMBL" id="QUJ77075.1"/>
    </source>
</evidence>
<proteinExistence type="predicted"/>
<dbReference type="SUPFAM" id="SSF75516">
    <property type="entry name" value="Pheromone-binding domain of LuxR-like quorum-sensing transcription factors"/>
    <property type="match status" value="1"/>
</dbReference>